<dbReference type="RefSeq" id="XP_035781072.1">
    <property type="nucleotide sequence ID" value="XM_035925179.1"/>
</dbReference>
<dbReference type="VEuPathDB" id="VectorBase:AALB003026"/>
<dbReference type="VEuPathDB" id="VectorBase:AALB20_032394"/>
<dbReference type="STRING" id="7167.A0A182F952"/>
<evidence type="ECO:0000313" key="1">
    <source>
        <dbReference type="EnsemblMetazoa" id="AALB003026-PA"/>
    </source>
</evidence>
<dbReference type="EnsemblMetazoa" id="AALB003026-RA">
    <property type="protein sequence ID" value="AALB003026-PA"/>
    <property type="gene ID" value="AALB003026"/>
</dbReference>
<proteinExistence type="predicted"/>
<dbReference type="KEGG" id="aali:118460680"/>
<sequence length="410" mass="46597">MEGRKSNFLSIDEQMQSGGMRFCATLCYTASIFNGTNRWNPLVVAEMAPRTGLGSVAKGEQRLESSFQELLQAIEKLKPSESDLYQVFAPVRFKLIRERVWKVCKVVLLGALIALSCYYIPAVNWHVTAVGRLVMIELLPFWDWTPLYRSKCLIERSSKGNIMEKPGPFRLMPEDCVVCENLGFVPVHANLTYERLFSDGLMSNTPIIVADGIAEPWDEHIRYGGVWSEFITDVEALLLNNPCDFQTNLLFRAPIAKPSALARMVELLAPAADTALSDVNKTGNGWFVQFRNCAKRAVKRTRIMFRKPYFYPAHWESPFTSWLLLSSQYRAPLGISPNMAGLVIVSQLRSQLNVTLSPRHACEHRCQMQRILLQEQQSLLFSTTLWNFVYSPSALNRTSVTFITETYENT</sequence>
<dbReference type="GeneID" id="118460680"/>
<evidence type="ECO:0000313" key="2">
    <source>
        <dbReference type="Proteomes" id="UP000069272"/>
    </source>
</evidence>
<name>A0A182F952_ANOAL</name>
<dbReference type="OrthoDB" id="10059103at2759"/>
<keyword evidence="2" id="KW-1185">Reference proteome</keyword>
<protein>
    <submittedName>
        <fullName evidence="1">Uncharacterized protein</fullName>
    </submittedName>
</protein>
<reference evidence="1 2" key="1">
    <citation type="journal article" date="2017" name="G3 (Bethesda)">
        <title>The Physical Genome Mapping of Anopheles albimanus Corrected Scaffold Misassemblies and Identified Interarm Rearrangements in Genus Anopheles.</title>
        <authorList>
            <person name="Artemov G.N."/>
            <person name="Peery A.N."/>
            <person name="Jiang X."/>
            <person name="Tu Z."/>
            <person name="Stegniy V.N."/>
            <person name="Sharakhova M.V."/>
            <person name="Sharakhov I.V."/>
        </authorList>
    </citation>
    <scope>NUCLEOTIDE SEQUENCE [LARGE SCALE GENOMIC DNA]</scope>
    <source>
        <strain evidence="1 2">ALBI9_A</strain>
    </source>
</reference>
<dbReference type="Proteomes" id="UP000069272">
    <property type="component" value="Chromosome 2R"/>
</dbReference>
<dbReference type="AlphaFoldDB" id="A0A182F952"/>
<reference evidence="1" key="2">
    <citation type="submission" date="2022-08" db="UniProtKB">
        <authorList>
            <consortium name="EnsemblMetazoa"/>
        </authorList>
    </citation>
    <scope>IDENTIFICATION</scope>
    <source>
        <strain evidence="1">STECLA/ALBI9_A</strain>
    </source>
</reference>
<accession>A0A182F952</accession>
<organism evidence="1 2">
    <name type="scientific">Anopheles albimanus</name>
    <name type="common">New world malaria mosquito</name>
    <dbReference type="NCBI Taxonomy" id="7167"/>
    <lineage>
        <taxon>Eukaryota</taxon>
        <taxon>Metazoa</taxon>
        <taxon>Ecdysozoa</taxon>
        <taxon>Arthropoda</taxon>
        <taxon>Hexapoda</taxon>
        <taxon>Insecta</taxon>
        <taxon>Pterygota</taxon>
        <taxon>Neoptera</taxon>
        <taxon>Endopterygota</taxon>
        <taxon>Diptera</taxon>
        <taxon>Nematocera</taxon>
        <taxon>Culicoidea</taxon>
        <taxon>Culicidae</taxon>
        <taxon>Anophelinae</taxon>
        <taxon>Anopheles</taxon>
    </lineage>
</organism>